<evidence type="ECO:0000256" key="2">
    <source>
        <dbReference type="ARBA" id="ARBA00022448"/>
    </source>
</evidence>
<dbReference type="PANTHER" id="PTHR13861">
    <property type="entry name" value="VACUOLAR ATP SYNTHASE SUBUNIT F"/>
    <property type="match status" value="1"/>
</dbReference>
<evidence type="ECO:0000313" key="6">
    <source>
        <dbReference type="RefSeq" id="XP_027769318.1"/>
    </source>
</evidence>
<proteinExistence type="inferred from homology"/>
<dbReference type="Proteomes" id="UP000694930">
    <property type="component" value="Chromosome 12"/>
</dbReference>
<reference evidence="6" key="2">
    <citation type="submission" date="2025-08" db="UniProtKB">
        <authorList>
            <consortium name="RefSeq"/>
        </authorList>
    </citation>
    <scope>IDENTIFICATION</scope>
</reference>
<dbReference type="Gene3D" id="3.40.50.10580">
    <property type="entry name" value="ATPase, V1 complex, subunit F"/>
    <property type="match status" value="1"/>
</dbReference>
<keyword evidence="3" id="KW-0375">Hydrogen ion transport</keyword>
<comment type="similarity">
    <text evidence="1">Belongs to the V-ATPase F subunit family.</text>
</comment>
<dbReference type="InterPro" id="IPR008218">
    <property type="entry name" value="ATPase_V1-cplx_f_g_su"/>
</dbReference>
<evidence type="ECO:0000256" key="4">
    <source>
        <dbReference type="ARBA" id="ARBA00023065"/>
    </source>
</evidence>
<accession>A0ABM1V0Q0</accession>
<evidence type="ECO:0000256" key="3">
    <source>
        <dbReference type="ARBA" id="ARBA00022781"/>
    </source>
</evidence>
<dbReference type="SUPFAM" id="SSF159468">
    <property type="entry name" value="AtpF-like"/>
    <property type="match status" value="1"/>
</dbReference>
<name>A0ABM1V0Q0_SOLPN</name>
<dbReference type="PANTHER" id="PTHR13861:SF2">
    <property type="entry name" value="V-TYPE PROTON ATPASE SUBUNIT F"/>
    <property type="match status" value="1"/>
</dbReference>
<evidence type="ECO:0000256" key="1">
    <source>
        <dbReference type="ARBA" id="ARBA00010148"/>
    </source>
</evidence>
<reference evidence="5" key="1">
    <citation type="journal article" date="2014" name="Nat. Genet.">
        <title>The genome of the stress-tolerant wild tomato species Solanum pennellii.</title>
        <authorList>
            <person name="Bolger A."/>
            <person name="Scossa F."/>
            <person name="Bolger M.E."/>
            <person name="Lanz C."/>
            <person name="Maumus F."/>
            <person name="Tohge T."/>
            <person name="Quesneville H."/>
            <person name="Alseekh S."/>
            <person name="Sorensen I."/>
            <person name="Lichtenstein G."/>
            <person name="Fich E.A."/>
            <person name="Conte M."/>
            <person name="Keller H."/>
            <person name="Schneeberger K."/>
            <person name="Schwacke R."/>
            <person name="Ofner I."/>
            <person name="Vrebalov J."/>
            <person name="Xu Y."/>
            <person name="Osorio S."/>
            <person name="Aflitos S.A."/>
            <person name="Schijlen E."/>
            <person name="Jimenez-Gomez J.M."/>
            <person name="Ryngajllo M."/>
            <person name="Kimura S."/>
            <person name="Kumar R."/>
            <person name="Koenig D."/>
            <person name="Headland L.R."/>
            <person name="Maloof J.N."/>
            <person name="Sinha N."/>
            <person name="van Ham R.C."/>
            <person name="Lankhorst R.K."/>
            <person name="Mao L."/>
            <person name="Vogel A."/>
            <person name="Arsova B."/>
            <person name="Panstruga R."/>
            <person name="Fei Z."/>
            <person name="Rose J.K."/>
            <person name="Zamir D."/>
            <person name="Carrari F."/>
            <person name="Giovannoni J.J."/>
            <person name="Weigel D."/>
            <person name="Usadel B."/>
            <person name="Fernie A.R."/>
        </authorList>
    </citation>
    <scope>NUCLEOTIDE SEQUENCE [LARGE SCALE GENOMIC DNA]</scope>
    <source>
        <strain evidence="5">cv. LA0716</strain>
    </source>
</reference>
<organism evidence="5 6">
    <name type="scientific">Solanum pennellii</name>
    <name type="common">Tomato</name>
    <name type="synonym">Lycopersicon pennellii</name>
    <dbReference type="NCBI Taxonomy" id="28526"/>
    <lineage>
        <taxon>Eukaryota</taxon>
        <taxon>Viridiplantae</taxon>
        <taxon>Streptophyta</taxon>
        <taxon>Embryophyta</taxon>
        <taxon>Tracheophyta</taxon>
        <taxon>Spermatophyta</taxon>
        <taxon>Magnoliopsida</taxon>
        <taxon>eudicotyledons</taxon>
        <taxon>Gunneridae</taxon>
        <taxon>Pentapetalae</taxon>
        <taxon>asterids</taxon>
        <taxon>lamiids</taxon>
        <taxon>Solanales</taxon>
        <taxon>Solanaceae</taxon>
        <taxon>Solanoideae</taxon>
        <taxon>Solaneae</taxon>
        <taxon>Solanum</taxon>
        <taxon>Solanum subgen. Lycopersicon</taxon>
    </lineage>
</organism>
<keyword evidence="5" id="KW-1185">Reference proteome</keyword>
<protein>
    <submittedName>
        <fullName evidence="6">V-type proton ATPase subunit F-like isoform X2</fullName>
    </submittedName>
</protein>
<dbReference type="GeneID" id="107007453"/>
<dbReference type="RefSeq" id="XP_027769318.1">
    <property type="nucleotide sequence ID" value="XM_027913517.1"/>
</dbReference>
<evidence type="ECO:0000313" key="5">
    <source>
        <dbReference type="Proteomes" id="UP000694930"/>
    </source>
</evidence>
<keyword evidence="2" id="KW-0813">Transport</keyword>
<dbReference type="Pfam" id="PF01990">
    <property type="entry name" value="ATP-synt_F"/>
    <property type="match status" value="1"/>
</dbReference>
<sequence>MLNRAPVRTNNSAFIAMSADEDTITGFLLAGVGNVDLRRKTKYMIVNSNISVKQIGDAFIEFTTREDIAIPLISQYDLSMKSPLGHLGVDTNIIQVASNNGCRGKKIVPCVELLFCPKIHKHIEICFIMKFCRIDLKLWV</sequence>
<dbReference type="InterPro" id="IPR036906">
    <property type="entry name" value="ATPase_V1_fsu_sf"/>
</dbReference>
<keyword evidence="4" id="KW-0406">Ion transport</keyword>
<gene>
    <name evidence="6" type="primary">LOC107007453</name>
</gene>